<evidence type="ECO:0000313" key="2">
    <source>
        <dbReference type="EMBL" id="OGF98799.1"/>
    </source>
</evidence>
<accession>A0A1F5YF75</accession>
<dbReference type="Proteomes" id="UP000176992">
    <property type="component" value="Unassembled WGS sequence"/>
</dbReference>
<dbReference type="AlphaFoldDB" id="A0A1F5YF75"/>
<keyword evidence="1" id="KW-0472">Membrane</keyword>
<organism evidence="2 3">
    <name type="scientific">Candidatus Glassbacteria bacterium GWA2_58_10</name>
    <dbReference type="NCBI Taxonomy" id="1817865"/>
    <lineage>
        <taxon>Bacteria</taxon>
        <taxon>Candidatus Glassiibacteriota</taxon>
    </lineage>
</organism>
<keyword evidence="1" id="KW-1133">Transmembrane helix</keyword>
<keyword evidence="1" id="KW-0812">Transmembrane</keyword>
<evidence type="ECO:0000313" key="3">
    <source>
        <dbReference type="Proteomes" id="UP000176992"/>
    </source>
</evidence>
<evidence type="ECO:0000256" key="1">
    <source>
        <dbReference type="SAM" id="Phobius"/>
    </source>
</evidence>
<comment type="caution">
    <text evidence="2">The sequence shown here is derived from an EMBL/GenBank/DDBJ whole genome shotgun (WGS) entry which is preliminary data.</text>
</comment>
<dbReference type="EMBL" id="MFIV01000062">
    <property type="protein sequence ID" value="OGF98799.1"/>
    <property type="molecule type" value="Genomic_DNA"/>
</dbReference>
<sequence>MLSGISAGLWLLVLVYLVRMILSLIRGDQSTAFYSLLWSLVCLILWTLLFQWARHKPVD</sequence>
<reference evidence="2 3" key="1">
    <citation type="journal article" date="2016" name="Nat. Commun.">
        <title>Thousands of microbial genomes shed light on interconnected biogeochemical processes in an aquifer system.</title>
        <authorList>
            <person name="Anantharaman K."/>
            <person name="Brown C.T."/>
            <person name="Hug L.A."/>
            <person name="Sharon I."/>
            <person name="Castelle C.J."/>
            <person name="Probst A.J."/>
            <person name="Thomas B.C."/>
            <person name="Singh A."/>
            <person name="Wilkins M.J."/>
            <person name="Karaoz U."/>
            <person name="Brodie E.L."/>
            <person name="Williams K.H."/>
            <person name="Hubbard S.S."/>
            <person name="Banfield J.F."/>
        </authorList>
    </citation>
    <scope>NUCLEOTIDE SEQUENCE [LARGE SCALE GENOMIC DNA]</scope>
</reference>
<proteinExistence type="predicted"/>
<name>A0A1F5YF75_9BACT</name>
<protein>
    <submittedName>
        <fullName evidence="2">Uncharacterized protein</fullName>
    </submittedName>
</protein>
<feature type="transmembrane region" description="Helical" evidence="1">
    <location>
        <begin position="7"/>
        <end position="25"/>
    </location>
</feature>
<feature type="transmembrane region" description="Helical" evidence="1">
    <location>
        <begin position="31"/>
        <end position="53"/>
    </location>
</feature>
<gene>
    <name evidence="2" type="ORF">A2Z86_02660</name>
</gene>